<keyword evidence="1" id="KW-0472">Membrane</keyword>
<keyword evidence="1" id="KW-0812">Transmembrane</keyword>
<feature type="domain" description="VTT" evidence="2">
    <location>
        <begin position="31"/>
        <end position="145"/>
    </location>
</feature>
<dbReference type="Pfam" id="PF09335">
    <property type="entry name" value="VTT_dom"/>
    <property type="match status" value="1"/>
</dbReference>
<dbReference type="InterPro" id="IPR032816">
    <property type="entry name" value="VTT_dom"/>
</dbReference>
<protein>
    <submittedName>
        <fullName evidence="3">Membrane protein YqaA with SNARE-associated domain</fullName>
    </submittedName>
</protein>
<keyword evidence="1" id="KW-1133">Transmembrane helix</keyword>
<feature type="transmembrane region" description="Helical" evidence="1">
    <location>
        <begin position="96"/>
        <end position="120"/>
    </location>
</feature>
<proteinExistence type="predicted"/>
<comment type="caution">
    <text evidence="3">The sequence shown here is derived from an EMBL/GenBank/DDBJ whole genome shotgun (WGS) entry which is preliminary data.</text>
</comment>
<feature type="transmembrane region" description="Helical" evidence="1">
    <location>
        <begin position="12"/>
        <end position="40"/>
    </location>
</feature>
<keyword evidence="4" id="KW-1185">Reference proteome</keyword>
<evidence type="ECO:0000259" key="2">
    <source>
        <dbReference type="Pfam" id="PF09335"/>
    </source>
</evidence>
<organism evidence="3 4">
    <name type="scientific">Desulfoprunum benzoelyticum</name>
    <dbReference type="NCBI Taxonomy" id="1506996"/>
    <lineage>
        <taxon>Bacteria</taxon>
        <taxon>Pseudomonadati</taxon>
        <taxon>Thermodesulfobacteriota</taxon>
        <taxon>Desulfobulbia</taxon>
        <taxon>Desulfobulbales</taxon>
        <taxon>Desulfobulbaceae</taxon>
        <taxon>Desulfoprunum</taxon>
    </lineage>
</organism>
<feature type="transmembrane region" description="Helical" evidence="1">
    <location>
        <begin position="52"/>
        <end position="75"/>
    </location>
</feature>
<accession>A0A840UVQ1</accession>
<evidence type="ECO:0000256" key="1">
    <source>
        <dbReference type="SAM" id="Phobius"/>
    </source>
</evidence>
<dbReference type="PANTHER" id="PTHR42709">
    <property type="entry name" value="ALKALINE PHOSPHATASE LIKE PROTEIN"/>
    <property type="match status" value="1"/>
</dbReference>
<dbReference type="PANTHER" id="PTHR42709:SF4">
    <property type="entry name" value="INNER MEMBRANE PROTEIN YQAA"/>
    <property type="match status" value="1"/>
</dbReference>
<dbReference type="Proteomes" id="UP000539642">
    <property type="component" value="Unassembled WGS sequence"/>
</dbReference>
<dbReference type="AlphaFoldDB" id="A0A840UVQ1"/>
<name>A0A840UVQ1_9BACT</name>
<evidence type="ECO:0000313" key="4">
    <source>
        <dbReference type="Proteomes" id="UP000539642"/>
    </source>
</evidence>
<gene>
    <name evidence="3" type="ORF">HNQ81_001190</name>
</gene>
<dbReference type="EMBL" id="JACHEO010000004">
    <property type="protein sequence ID" value="MBB5347474.1"/>
    <property type="molecule type" value="Genomic_DNA"/>
</dbReference>
<dbReference type="InterPro" id="IPR051311">
    <property type="entry name" value="DedA_domain"/>
</dbReference>
<sequence length="151" mass="16159">MDIAGMLSPPYGLVSLFGLSLLASTLVPLGSEWLLILLIVEGYPAPTTVAVATLGNSLGAVTTYLIGIFGSDVLTRRVLRLSAHDLHRAGTMYRRFGVWSLLLSWVPIVGDPLCLVAGALRTPLPLFLVLVPLGKVCRYSALAFLTLQGLR</sequence>
<reference evidence="3 4" key="1">
    <citation type="submission" date="2020-08" db="EMBL/GenBank/DDBJ databases">
        <title>Genomic Encyclopedia of Type Strains, Phase IV (KMG-IV): sequencing the most valuable type-strain genomes for metagenomic binning, comparative biology and taxonomic classification.</title>
        <authorList>
            <person name="Goeker M."/>
        </authorList>
    </citation>
    <scope>NUCLEOTIDE SEQUENCE [LARGE SCALE GENOMIC DNA]</scope>
    <source>
        <strain evidence="3 4">DSM 28570</strain>
    </source>
</reference>
<evidence type="ECO:0000313" key="3">
    <source>
        <dbReference type="EMBL" id="MBB5347474.1"/>
    </source>
</evidence>
<dbReference type="RefSeq" id="WP_240191650.1">
    <property type="nucleotide sequence ID" value="NZ_JACHEO010000004.1"/>
</dbReference>